<accession>A0A8X6G5J8</accession>
<name>A0A8X6G5J8_TRICU</name>
<protein>
    <submittedName>
        <fullName evidence="1">Uncharacterized protein</fullName>
    </submittedName>
</protein>
<gene>
    <name evidence="1" type="ORF">TNCT_559901</name>
</gene>
<dbReference type="EMBL" id="BMAO01024643">
    <property type="protein sequence ID" value="GFQ96671.1"/>
    <property type="molecule type" value="Genomic_DNA"/>
</dbReference>
<keyword evidence="2" id="KW-1185">Reference proteome</keyword>
<organism evidence="1 2">
    <name type="scientific">Trichonephila clavata</name>
    <name type="common">Joro spider</name>
    <name type="synonym">Nephila clavata</name>
    <dbReference type="NCBI Taxonomy" id="2740835"/>
    <lineage>
        <taxon>Eukaryota</taxon>
        <taxon>Metazoa</taxon>
        <taxon>Ecdysozoa</taxon>
        <taxon>Arthropoda</taxon>
        <taxon>Chelicerata</taxon>
        <taxon>Arachnida</taxon>
        <taxon>Araneae</taxon>
        <taxon>Araneomorphae</taxon>
        <taxon>Entelegynae</taxon>
        <taxon>Araneoidea</taxon>
        <taxon>Nephilidae</taxon>
        <taxon>Trichonephila</taxon>
    </lineage>
</organism>
<proteinExistence type="predicted"/>
<reference evidence="1" key="1">
    <citation type="submission" date="2020-07" db="EMBL/GenBank/DDBJ databases">
        <title>Multicomponent nature underlies the extraordinary mechanical properties of spider dragline silk.</title>
        <authorList>
            <person name="Kono N."/>
            <person name="Nakamura H."/>
            <person name="Mori M."/>
            <person name="Yoshida Y."/>
            <person name="Ohtoshi R."/>
            <person name="Malay A.D."/>
            <person name="Moran D.A.P."/>
            <person name="Tomita M."/>
            <person name="Numata K."/>
            <person name="Arakawa K."/>
        </authorList>
    </citation>
    <scope>NUCLEOTIDE SEQUENCE</scope>
</reference>
<dbReference type="AlphaFoldDB" id="A0A8X6G5J8"/>
<sequence>MTTVRNPVQNQSRKENYHSDKGAFVICVFHARGHFFHTCTQSKACSKCKGRHSELICDTFFSPPQQKRRTQMLGALRNKNLRVSRKLFHALIHLKTRSCWKPVERYYLFCLSWSNSSAILSFRPISAAIYLLIQWNPRRLPVKAVQRKQNQ</sequence>
<evidence type="ECO:0000313" key="2">
    <source>
        <dbReference type="Proteomes" id="UP000887116"/>
    </source>
</evidence>
<dbReference type="Proteomes" id="UP000887116">
    <property type="component" value="Unassembled WGS sequence"/>
</dbReference>
<evidence type="ECO:0000313" key="1">
    <source>
        <dbReference type="EMBL" id="GFQ96671.1"/>
    </source>
</evidence>
<comment type="caution">
    <text evidence="1">The sequence shown here is derived from an EMBL/GenBank/DDBJ whole genome shotgun (WGS) entry which is preliminary data.</text>
</comment>